<dbReference type="Proteomes" id="UP000240830">
    <property type="component" value="Unassembled WGS sequence"/>
</dbReference>
<gene>
    <name evidence="2" type="ORF">PSACC_03067</name>
</gene>
<dbReference type="EMBL" id="MTSL01000190">
    <property type="protein sequence ID" value="PJF17108.1"/>
    <property type="molecule type" value="Genomic_DNA"/>
</dbReference>
<evidence type="ECO:0000313" key="3">
    <source>
        <dbReference type="Proteomes" id="UP000240830"/>
    </source>
</evidence>
<keyword evidence="3" id="KW-1185">Reference proteome</keyword>
<feature type="transmembrane region" description="Helical" evidence="1">
    <location>
        <begin position="34"/>
        <end position="54"/>
    </location>
</feature>
<keyword evidence="1" id="KW-0812">Transmembrane</keyword>
<reference evidence="2 3" key="1">
    <citation type="submission" date="2016-10" db="EMBL/GenBank/DDBJ databases">
        <title>The genome of Paramicrosporidium saccamoebae is the missing link in understanding Cryptomycota and Microsporidia evolution.</title>
        <authorList>
            <person name="Quandt C.A."/>
            <person name="Beaudet D."/>
            <person name="Corsaro D."/>
            <person name="Michel R."/>
            <person name="Corradi N."/>
            <person name="James T."/>
        </authorList>
    </citation>
    <scope>NUCLEOTIDE SEQUENCE [LARGE SCALE GENOMIC DNA]</scope>
    <source>
        <strain evidence="2 3">KSL3</strain>
    </source>
</reference>
<proteinExistence type="predicted"/>
<keyword evidence="1" id="KW-1133">Transmembrane helix</keyword>
<dbReference type="AlphaFoldDB" id="A0A2H9TH72"/>
<organism evidence="2 3">
    <name type="scientific">Paramicrosporidium saccamoebae</name>
    <dbReference type="NCBI Taxonomy" id="1246581"/>
    <lineage>
        <taxon>Eukaryota</taxon>
        <taxon>Fungi</taxon>
        <taxon>Fungi incertae sedis</taxon>
        <taxon>Cryptomycota</taxon>
        <taxon>Cryptomycota incertae sedis</taxon>
        <taxon>Paramicrosporidium</taxon>
    </lineage>
</organism>
<sequence length="235" mass="26134">MWWWIGVAIDAASIFIAGQQGWELWKATQIYGKGLVNLGMISGLLFMLFVRMMIFHAFQGKLHVGDSVNNGDKQGIIEQMHLFFSQVRLSDGSSAAVWNLETLVQHPEGKKDQRLFDLQTWSFPGTALMALLDGICCMVAIIPPLIMTAVDYGLFTVYWSAAVKAAVFVTLTLGAQISLLKRWLGGSLRFADTNVLVYEGLFWSVLKEHDGYIAIKPNIVGQVCITPECRVGPYL</sequence>
<evidence type="ECO:0000256" key="1">
    <source>
        <dbReference type="SAM" id="Phobius"/>
    </source>
</evidence>
<accession>A0A2H9TH72</accession>
<name>A0A2H9TH72_9FUNG</name>
<protein>
    <submittedName>
        <fullName evidence="2">Uncharacterized protein</fullName>
    </submittedName>
</protein>
<feature type="transmembrane region" description="Helical" evidence="1">
    <location>
        <begin position="121"/>
        <end position="146"/>
    </location>
</feature>
<keyword evidence="1" id="KW-0472">Membrane</keyword>
<evidence type="ECO:0000313" key="2">
    <source>
        <dbReference type="EMBL" id="PJF17108.1"/>
    </source>
</evidence>
<feature type="transmembrane region" description="Helical" evidence="1">
    <location>
        <begin position="158"/>
        <end position="180"/>
    </location>
</feature>
<comment type="caution">
    <text evidence="2">The sequence shown here is derived from an EMBL/GenBank/DDBJ whole genome shotgun (WGS) entry which is preliminary data.</text>
</comment>